<dbReference type="InterPro" id="IPR009097">
    <property type="entry name" value="Cyclic_Pdiesterase"/>
</dbReference>
<dbReference type="EMBL" id="JANRMI010000002">
    <property type="protein sequence ID" value="MDG0816567.1"/>
    <property type="molecule type" value="Genomic_DNA"/>
</dbReference>
<gene>
    <name evidence="2" type="ORF">NWE73_09345</name>
</gene>
<protein>
    <submittedName>
        <fullName evidence="2">2'-5' RNA ligase family protein</fullName>
    </submittedName>
</protein>
<sequence length="223" mass="25212">MRAFQVVFFTTLSMSLLTSCATQKQTGLTALEIPASQRRGIANTDQVPFVKHEEKGAFKSYLAMNLPYPEFEKIRESLETKEHLKLINRGEAHITVVTPPEYDKVLSKKVSIREIHALAEKMNIQDSPYQKVCVGKGSSKIDGAEQKTYFVVIHSDRLFEIRKAIQELYVSRGGKAQDFNAESFFPHVTLGYTKRDLHFEDGVTKDASSCILTLQEGEHAKKK</sequence>
<dbReference type="Pfam" id="PF22547">
    <property type="entry name" value="2H-SAK"/>
    <property type="match status" value="1"/>
</dbReference>
<keyword evidence="3" id="KW-1185">Reference proteome</keyword>
<dbReference type="GO" id="GO:0016874">
    <property type="term" value="F:ligase activity"/>
    <property type="evidence" value="ECO:0007669"/>
    <property type="project" value="UniProtKB-KW"/>
</dbReference>
<reference evidence="2" key="1">
    <citation type="submission" date="2022-08" db="EMBL/GenBank/DDBJ databases">
        <title>Novel Bdellovibrio Species Isolated from Svalbard: Designation Bdellovibrio svalbardensis.</title>
        <authorList>
            <person name="Mitchell R.J."/>
            <person name="Choi S.Y."/>
        </authorList>
    </citation>
    <scope>NUCLEOTIDE SEQUENCE</scope>
    <source>
        <strain evidence="2">PAP01</strain>
    </source>
</reference>
<dbReference type="InterPro" id="IPR054498">
    <property type="entry name" value="2H-SAK"/>
</dbReference>
<comment type="caution">
    <text evidence="2">The sequence shown here is derived from an EMBL/GenBank/DDBJ whole genome shotgun (WGS) entry which is preliminary data.</text>
</comment>
<evidence type="ECO:0000313" key="2">
    <source>
        <dbReference type="EMBL" id="MDG0816567.1"/>
    </source>
</evidence>
<dbReference type="Proteomes" id="UP001152321">
    <property type="component" value="Unassembled WGS sequence"/>
</dbReference>
<accession>A0ABT6DIB8</accession>
<dbReference type="RefSeq" id="WP_277578045.1">
    <property type="nucleotide sequence ID" value="NZ_JANRMI010000002.1"/>
</dbReference>
<organism evidence="2 3">
    <name type="scientific">Bdellovibrio svalbardensis</name>
    <dbReference type="NCBI Taxonomy" id="2972972"/>
    <lineage>
        <taxon>Bacteria</taxon>
        <taxon>Pseudomonadati</taxon>
        <taxon>Bdellovibrionota</taxon>
        <taxon>Bdellovibrionia</taxon>
        <taxon>Bdellovibrionales</taxon>
        <taxon>Pseudobdellovibrionaceae</taxon>
        <taxon>Bdellovibrio</taxon>
    </lineage>
</organism>
<evidence type="ECO:0000313" key="3">
    <source>
        <dbReference type="Proteomes" id="UP001152321"/>
    </source>
</evidence>
<dbReference type="PROSITE" id="PS51257">
    <property type="entry name" value="PROKAR_LIPOPROTEIN"/>
    <property type="match status" value="1"/>
</dbReference>
<dbReference type="SUPFAM" id="SSF55144">
    <property type="entry name" value="LigT-like"/>
    <property type="match status" value="1"/>
</dbReference>
<dbReference type="Gene3D" id="3.90.1140.10">
    <property type="entry name" value="Cyclic phosphodiesterase"/>
    <property type="match status" value="1"/>
</dbReference>
<keyword evidence="2" id="KW-0436">Ligase</keyword>
<name>A0ABT6DIB8_9BACT</name>
<evidence type="ECO:0000259" key="1">
    <source>
        <dbReference type="Pfam" id="PF22547"/>
    </source>
</evidence>
<feature type="domain" description="Swiss Army Knife 2H phosphoesterase" evidence="1">
    <location>
        <begin position="60"/>
        <end position="198"/>
    </location>
</feature>
<proteinExistence type="predicted"/>